<dbReference type="Gene3D" id="3.40.630.30">
    <property type="match status" value="1"/>
</dbReference>
<dbReference type="PANTHER" id="PTHR43792">
    <property type="entry name" value="GNAT FAMILY, PUTATIVE (AFU_ORTHOLOGUE AFUA_3G00765)-RELATED-RELATED"/>
    <property type="match status" value="1"/>
</dbReference>
<accession>A0A4R5W106</accession>
<name>A0A4R5W106_9BACI</name>
<comment type="caution">
    <text evidence="2">The sequence shown here is derived from an EMBL/GenBank/DDBJ whole genome shotgun (WGS) entry which is preliminary data.</text>
</comment>
<evidence type="ECO:0000259" key="1">
    <source>
        <dbReference type="PROSITE" id="PS51186"/>
    </source>
</evidence>
<dbReference type="RefSeq" id="WP_133332408.1">
    <property type="nucleotide sequence ID" value="NZ_SMYO01000001.1"/>
</dbReference>
<gene>
    <name evidence="2" type="ORF">E2K98_00625</name>
</gene>
<dbReference type="InterPro" id="IPR051531">
    <property type="entry name" value="N-acetyltransferase"/>
</dbReference>
<dbReference type="PROSITE" id="PS51186">
    <property type="entry name" value="GNAT"/>
    <property type="match status" value="1"/>
</dbReference>
<sequence length="185" mass="21662">MAFPILGTKRLRLIEIGHQHVNSLYEILSLDEVMKYYGTDRFTFPAEASRLIDMFQRNFIEKRGIRWGIVLKGNQKFIGTIGLNGLQLKNKRAEIGYEIHPHYWRNGYTSEAINEVLQFSFEKLDLYRIGAVVYPENVASVNLLKKIGFIKEGLLRGYIKQNNQSHDTYVLSLLKPEWEKERRLI</sequence>
<keyword evidence="2" id="KW-0808">Transferase</keyword>
<evidence type="ECO:0000313" key="2">
    <source>
        <dbReference type="EMBL" id="TDK64783.1"/>
    </source>
</evidence>
<dbReference type="Pfam" id="PF13302">
    <property type="entry name" value="Acetyltransf_3"/>
    <property type="match status" value="1"/>
</dbReference>
<evidence type="ECO:0000313" key="3">
    <source>
        <dbReference type="Proteomes" id="UP000295132"/>
    </source>
</evidence>
<reference evidence="2 3" key="1">
    <citation type="submission" date="2019-03" db="EMBL/GenBank/DDBJ databases">
        <title>Bacillus niacini sp. nov. a Nicotinate-Metabolizing Mesophile Isolated from Soil.</title>
        <authorList>
            <person name="Zhang G."/>
        </authorList>
    </citation>
    <scope>NUCLEOTIDE SEQUENCE [LARGE SCALE GENOMIC DNA]</scope>
    <source>
        <strain evidence="2 3">WN066</strain>
    </source>
</reference>
<dbReference type="InterPro" id="IPR016181">
    <property type="entry name" value="Acyl_CoA_acyltransferase"/>
</dbReference>
<dbReference type="SUPFAM" id="SSF55729">
    <property type="entry name" value="Acyl-CoA N-acyltransferases (Nat)"/>
    <property type="match status" value="1"/>
</dbReference>
<dbReference type="PANTHER" id="PTHR43792:SF9">
    <property type="entry name" value="RIBOSOMAL-PROTEIN-ALANINE ACETYLTRANSFERASE"/>
    <property type="match status" value="1"/>
</dbReference>
<dbReference type="GO" id="GO:0008999">
    <property type="term" value="F:protein-N-terminal-alanine acetyltransferase activity"/>
    <property type="evidence" value="ECO:0007669"/>
    <property type="project" value="TreeGrafter"/>
</dbReference>
<proteinExistence type="predicted"/>
<dbReference type="GO" id="GO:0005737">
    <property type="term" value="C:cytoplasm"/>
    <property type="evidence" value="ECO:0007669"/>
    <property type="project" value="TreeGrafter"/>
</dbReference>
<dbReference type="EMBL" id="SMYO01000001">
    <property type="protein sequence ID" value="TDK64783.1"/>
    <property type="molecule type" value="Genomic_DNA"/>
</dbReference>
<dbReference type="Proteomes" id="UP000295132">
    <property type="component" value="Unassembled WGS sequence"/>
</dbReference>
<feature type="domain" description="N-acetyltransferase" evidence="1">
    <location>
        <begin position="23"/>
        <end position="176"/>
    </location>
</feature>
<dbReference type="InterPro" id="IPR000182">
    <property type="entry name" value="GNAT_dom"/>
</dbReference>
<dbReference type="AlphaFoldDB" id="A0A4R5W106"/>
<organism evidence="2 3">
    <name type="scientific">Bacillus salipaludis</name>
    <dbReference type="NCBI Taxonomy" id="2547811"/>
    <lineage>
        <taxon>Bacteria</taxon>
        <taxon>Bacillati</taxon>
        <taxon>Bacillota</taxon>
        <taxon>Bacilli</taxon>
        <taxon>Bacillales</taxon>
        <taxon>Bacillaceae</taxon>
        <taxon>Bacillus</taxon>
    </lineage>
</organism>
<protein>
    <submittedName>
        <fullName evidence="2">N-acetyltransferase</fullName>
    </submittedName>
</protein>